<name>A0A919MD00_9ACTN</name>
<dbReference type="RefSeq" id="WP_203821644.1">
    <property type="nucleotide sequence ID" value="NZ_BAAABP010000080.1"/>
</dbReference>
<gene>
    <name evidence="1" type="ORF">Afe05nite_71110</name>
</gene>
<dbReference type="EMBL" id="BOMM01000064">
    <property type="protein sequence ID" value="GIE15271.1"/>
    <property type="molecule type" value="Genomic_DNA"/>
</dbReference>
<protein>
    <submittedName>
        <fullName evidence="1">Uncharacterized protein</fullName>
    </submittedName>
</protein>
<comment type="caution">
    <text evidence="1">The sequence shown here is derived from an EMBL/GenBank/DDBJ whole genome shotgun (WGS) entry which is preliminary data.</text>
</comment>
<dbReference type="AlphaFoldDB" id="A0A919MD00"/>
<reference evidence="1" key="1">
    <citation type="submission" date="2021-01" db="EMBL/GenBank/DDBJ databases">
        <title>Whole genome shotgun sequence of Actinoplanes ferrugineus NBRC 15555.</title>
        <authorList>
            <person name="Komaki H."/>
            <person name="Tamura T."/>
        </authorList>
    </citation>
    <scope>NUCLEOTIDE SEQUENCE</scope>
    <source>
        <strain evidence="1">NBRC 15555</strain>
    </source>
</reference>
<accession>A0A919MD00</accession>
<evidence type="ECO:0000313" key="2">
    <source>
        <dbReference type="Proteomes" id="UP000598174"/>
    </source>
</evidence>
<organism evidence="1 2">
    <name type="scientific">Paractinoplanes ferrugineus</name>
    <dbReference type="NCBI Taxonomy" id="113564"/>
    <lineage>
        <taxon>Bacteria</taxon>
        <taxon>Bacillati</taxon>
        <taxon>Actinomycetota</taxon>
        <taxon>Actinomycetes</taxon>
        <taxon>Micromonosporales</taxon>
        <taxon>Micromonosporaceae</taxon>
        <taxon>Paractinoplanes</taxon>
    </lineage>
</organism>
<dbReference type="Proteomes" id="UP000598174">
    <property type="component" value="Unassembled WGS sequence"/>
</dbReference>
<sequence length="121" mass="13238">MSETPDASDEFIARYTTFMLAVWNDAETERRLLADPRAEALAAGLPVQPNATVALDRRESDGLFTREKLIDDWTADPRRHVLHVPAAPMIDLGELDDRQLDLIAGGVADVNVVIVACVVAV</sequence>
<keyword evidence="2" id="KW-1185">Reference proteome</keyword>
<evidence type="ECO:0000313" key="1">
    <source>
        <dbReference type="EMBL" id="GIE15271.1"/>
    </source>
</evidence>
<proteinExistence type="predicted"/>